<comment type="similarity">
    <text evidence="1">Belongs to the virb1 family.</text>
</comment>
<feature type="domain" description="Transglycosylase SLT" evidence="3">
    <location>
        <begin position="18"/>
        <end position="69"/>
    </location>
</feature>
<accession>A0A7W8HV96</accession>
<comment type="caution">
    <text evidence="4">The sequence shown here is derived from an EMBL/GenBank/DDBJ whole genome shotgun (WGS) entry which is preliminary data.</text>
</comment>
<dbReference type="SUPFAM" id="SSF53955">
    <property type="entry name" value="Lysozyme-like"/>
    <property type="match status" value="1"/>
</dbReference>
<dbReference type="Pfam" id="PF01464">
    <property type="entry name" value="SLT"/>
    <property type="match status" value="1"/>
</dbReference>
<evidence type="ECO:0000256" key="1">
    <source>
        <dbReference type="ARBA" id="ARBA00009387"/>
    </source>
</evidence>
<dbReference type="InterPro" id="IPR023346">
    <property type="entry name" value="Lysozyme-like_dom_sf"/>
</dbReference>
<evidence type="ECO:0000313" key="5">
    <source>
        <dbReference type="Proteomes" id="UP000566663"/>
    </source>
</evidence>
<dbReference type="InterPro" id="IPR008258">
    <property type="entry name" value="Transglycosylase_SLT_dom_1"/>
</dbReference>
<organism evidence="4 5">
    <name type="scientific">Brevundimonas basaltis</name>
    <dbReference type="NCBI Taxonomy" id="472166"/>
    <lineage>
        <taxon>Bacteria</taxon>
        <taxon>Pseudomonadati</taxon>
        <taxon>Pseudomonadota</taxon>
        <taxon>Alphaproteobacteria</taxon>
        <taxon>Caulobacterales</taxon>
        <taxon>Caulobacteraceae</taxon>
        <taxon>Brevundimonas</taxon>
    </lineage>
</organism>
<name>A0A7W8HV96_9CAUL</name>
<dbReference type="Proteomes" id="UP000566663">
    <property type="component" value="Unassembled WGS sequence"/>
</dbReference>
<reference evidence="4 5" key="1">
    <citation type="submission" date="2020-08" db="EMBL/GenBank/DDBJ databases">
        <title>Genomic Encyclopedia of Type Strains, Phase IV (KMG-IV): sequencing the most valuable type-strain genomes for metagenomic binning, comparative biology and taxonomic classification.</title>
        <authorList>
            <person name="Goeker M."/>
        </authorList>
    </citation>
    <scope>NUCLEOTIDE SEQUENCE [LARGE SCALE GENOMIC DNA]</scope>
    <source>
        <strain evidence="4 5">DSM 25335</strain>
    </source>
</reference>
<evidence type="ECO:0000256" key="2">
    <source>
        <dbReference type="SAM" id="MobiDB-lite"/>
    </source>
</evidence>
<keyword evidence="5" id="KW-1185">Reference proteome</keyword>
<evidence type="ECO:0000313" key="4">
    <source>
        <dbReference type="EMBL" id="MBB5290572.1"/>
    </source>
</evidence>
<evidence type="ECO:0000259" key="3">
    <source>
        <dbReference type="Pfam" id="PF01464"/>
    </source>
</evidence>
<protein>
    <recommendedName>
        <fullName evidence="3">Transglycosylase SLT domain-containing protein</fullName>
    </recommendedName>
</protein>
<feature type="region of interest" description="Disordered" evidence="2">
    <location>
        <begin position="249"/>
        <end position="269"/>
    </location>
</feature>
<dbReference type="AlphaFoldDB" id="A0A7W8HV96"/>
<dbReference type="EMBL" id="JACHFZ010000001">
    <property type="protein sequence ID" value="MBB5290572.1"/>
    <property type="molecule type" value="Genomic_DNA"/>
</dbReference>
<proteinExistence type="inferred from homology"/>
<gene>
    <name evidence="4" type="ORF">HNQ67_000068</name>
</gene>
<dbReference type="Gene3D" id="1.10.530.10">
    <property type="match status" value="1"/>
</dbReference>
<sequence>MGMNIGAIPSSGGVEAAIRRASNATGVDAEFLLKTARRESAMNPAAKARTSSAAGLFQFIEQTWLGTVKAHGAKHGYGQYADLIHKGSDGRWRVDGSARNVVLDLRFDAQAASTMAAELTASNAAYLRGRTGREPGAGDLYAAHFLGPAGAAQLMEAMERRPGTSAAAIFPAAASANRSIFYREGRAATIAEVHANLQRHAGEGAPAASAGVVAATASPPLSERDQMLAARLDRLKQDQSLLALLLGQDGEGKGGGFGGAFAPEESSRA</sequence>